<name>A0A0F9KMG8_9ZZZZ</name>
<proteinExistence type="predicted"/>
<evidence type="ECO:0000313" key="1">
    <source>
        <dbReference type="EMBL" id="KKM23393.1"/>
    </source>
</evidence>
<accession>A0A0F9KMG8</accession>
<organism evidence="1">
    <name type="scientific">marine sediment metagenome</name>
    <dbReference type="NCBI Taxonomy" id="412755"/>
    <lineage>
        <taxon>unclassified sequences</taxon>
        <taxon>metagenomes</taxon>
        <taxon>ecological metagenomes</taxon>
    </lineage>
</organism>
<gene>
    <name evidence="1" type="ORF">LCGC14_1615660</name>
</gene>
<comment type="caution">
    <text evidence="1">The sequence shown here is derived from an EMBL/GenBank/DDBJ whole genome shotgun (WGS) entry which is preliminary data.</text>
</comment>
<sequence length="76" mass="8926">MTKIELIIGKKNKKGIFKKTKWYPNSRVISAREHQEYTELKELKGQIEAVRGGGYIRHLLGMHTSNDLQNRDMREI</sequence>
<dbReference type="AlphaFoldDB" id="A0A0F9KMG8"/>
<reference evidence="1" key="1">
    <citation type="journal article" date="2015" name="Nature">
        <title>Complex archaea that bridge the gap between prokaryotes and eukaryotes.</title>
        <authorList>
            <person name="Spang A."/>
            <person name="Saw J.H."/>
            <person name="Jorgensen S.L."/>
            <person name="Zaremba-Niedzwiedzka K."/>
            <person name="Martijn J."/>
            <person name="Lind A.E."/>
            <person name="van Eijk R."/>
            <person name="Schleper C."/>
            <person name="Guy L."/>
            <person name="Ettema T.J."/>
        </authorList>
    </citation>
    <scope>NUCLEOTIDE SEQUENCE</scope>
</reference>
<protein>
    <submittedName>
        <fullName evidence="1">Uncharacterized protein</fullName>
    </submittedName>
</protein>
<dbReference type="EMBL" id="LAZR01013134">
    <property type="protein sequence ID" value="KKM23393.1"/>
    <property type="molecule type" value="Genomic_DNA"/>
</dbReference>